<organism evidence="4 5">
    <name type="scientific">Variovorax boronicumulans</name>
    <dbReference type="NCBI Taxonomy" id="436515"/>
    <lineage>
        <taxon>Bacteria</taxon>
        <taxon>Pseudomonadati</taxon>
        <taxon>Pseudomonadota</taxon>
        <taxon>Betaproteobacteria</taxon>
        <taxon>Burkholderiales</taxon>
        <taxon>Comamonadaceae</taxon>
        <taxon>Variovorax</taxon>
    </lineage>
</organism>
<dbReference type="RefSeq" id="WP_307685011.1">
    <property type="nucleotide sequence ID" value="NZ_JAUSRD010000005.1"/>
</dbReference>
<accession>A0AAW8CZ41</accession>
<dbReference type="Proteomes" id="UP001242045">
    <property type="component" value="Unassembled WGS sequence"/>
</dbReference>
<evidence type="ECO:0000256" key="2">
    <source>
        <dbReference type="ARBA" id="ARBA00022837"/>
    </source>
</evidence>
<comment type="caution">
    <text evidence="4">The sequence shown here is derived from an EMBL/GenBank/DDBJ whole genome shotgun (WGS) entry which is preliminary data.</text>
</comment>
<dbReference type="InterPro" id="IPR008707">
    <property type="entry name" value="B-propeller_PilY1"/>
</dbReference>
<evidence type="ECO:0000313" key="5">
    <source>
        <dbReference type="Proteomes" id="UP001242045"/>
    </source>
</evidence>
<name>A0AAW8CZ41_9BURK</name>
<gene>
    <name evidence="4" type="ORF">J2W31_002604</name>
</gene>
<keyword evidence="1" id="KW-0479">Metal-binding</keyword>
<evidence type="ECO:0000256" key="1">
    <source>
        <dbReference type="ARBA" id="ARBA00022723"/>
    </source>
</evidence>
<protein>
    <submittedName>
        <fullName evidence="4">Tfp pilus tip-associated adhesin PilY1</fullName>
    </submittedName>
</protein>
<dbReference type="EMBL" id="JAUSRD010000005">
    <property type="protein sequence ID" value="MDP9893489.1"/>
    <property type="molecule type" value="Genomic_DNA"/>
</dbReference>
<reference evidence="4" key="1">
    <citation type="submission" date="2023-07" db="EMBL/GenBank/DDBJ databases">
        <title>Sorghum-associated microbial communities from plants grown in Nebraska, USA.</title>
        <authorList>
            <person name="Schachtman D."/>
        </authorList>
    </citation>
    <scope>NUCLEOTIDE SEQUENCE</scope>
    <source>
        <strain evidence="4">DS3754</strain>
    </source>
</reference>
<evidence type="ECO:0000259" key="3">
    <source>
        <dbReference type="Pfam" id="PF05567"/>
    </source>
</evidence>
<dbReference type="GO" id="GO:0046872">
    <property type="term" value="F:metal ion binding"/>
    <property type="evidence" value="ECO:0007669"/>
    <property type="project" value="UniProtKB-KW"/>
</dbReference>
<dbReference type="Pfam" id="PF05567">
    <property type="entry name" value="T4P_PilY1"/>
    <property type="match status" value="1"/>
</dbReference>
<proteinExistence type="predicted"/>
<evidence type="ECO:0000313" key="4">
    <source>
        <dbReference type="EMBL" id="MDP9893489.1"/>
    </source>
</evidence>
<keyword evidence="2" id="KW-0106">Calcium</keyword>
<sequence>MTATNQFPVPTLAKAARARVNLLLTTIGLVAAWLAATLPAGEALAATAPSQAPLYNAVPGAKPNLMFVLDNSGSMAFESQDGYSVGDNCKGSSDWWSNCYQKYGWYSMRSSGVNTQYYNPSITYAARVDSAGAKLANPIVFVDNQSSNTSTPSHSTYTTAAGAKDKRFTYVSCAGNACSSSSTRTVVDVNYPPGTGTITLPTGHKRTECGVNATTCTADLERQNIVNWYQWYRTRTLAVSTALGQAMQSYENKFRVGYVQYNSGGDAAEHIVRGVNYFKDEADVAANNWKTKFYNWIYGINPDGGTPSHNALMLAANYYAGSETRTSSGAALTNPWKNNPASTDAIDSSDLSCRRAYAIVLSDGAWNSATAAGVGTKYASTAGTTNFSGNPSGNSATLQYSPTGVNGVNSTNTATKLAARNLYIPYSDGGISSNGFADLTARYFWYTDFSTGSTGLANNIPPIEGQHNPTFWQNMTTYTIGWGLTPSGDSGTVGGLTWDDINKYNNDWLAGNSVTSPKWPSGNLNLGTSGAADAKRVDDFIRAGFTGGGRSYSVYSGDDVRRALDNALSGMVGAGNDAGVAVSGNSSEFQTLENQFKYTTEYQTADNSGDIKAFKLNANGGYLTVNAGKPVPAWSANTKMPAVASRKIFALSNYDASQPNWAADKRMELNYNTRLDGLPPDFKALLNVNNLQKPDASFIRYMLGEDPQVDTSGAIYRPRKQPIGASVNSPPVFVGGRIDMGYSIYGAVDGKDLYAAYKAKKTALPPTIFAATNNGKVHVLNAAKDDVTLPSTPAGAELAEFMPKGAMASQIDLASSSFRFRYTLDGPLVEQDVYDGNKQTPAGGAAAWRQIVVGTGGRAGNFMYGLESPMNAADRIPTKNHFLWELSDKTTDYGDLSNVTNNPTAGQLNDGTWVVLSGSGHYGGSAKKVGLYVVEAITGKRRAFIPLPAGYGSDAAGGGNRGLGGVVAVRDTNRKIVAAYAGDANGNLWRFDLRVASFGVSYNRPLFTTPGGKNQPIYATPTWQTHPGDATACTYSTTSQCGAIVVVGTGILLDEDDLATPATKQAIYGIWDKTPIGAGDKDGFGQVGVADLVEQTIDLTSAKDGTGIETGKKFYQVSSNPVDWKTKKGWLLNLGVIPYPGTMTNGERVVGDLANLGSSVMITSFLPENKNLGIESCTATGSLPNIIYVLDALTGKNKYSFDVDSNGSFDLFSIVSIPAGGFTRGNVSSRNLIGQPNEGRPDLKPDADCTNETGYLTGVGGTQKAGDGCAAKGWRRSWRSVVSPPF</sequence>
<feature type="domain" description="PilY1 beta-propeller" evidence="3">
    <location>
        <begin position="724"/>
        <end position="1100"/>
    </location>
</feature>